<proteinExistence type="predicted"/>
<sequence length="272" mass="30507">MWTSPEYAKIENDKNTPDCKLVFSRGFFVDCRSHLFAIRKWAALLTPGQRQVLARICLWEVCWIKPFCLDLALITKLCLRYRPQTYSILLRCGELALTLEDVPRILRVQSEGEPFLSIPQGMSTSYASDCKELLGISLEKIRGRHDSEIHLGKLRWEFTGVPHSAGRMMGGHAPQVSVSVGRRLSHKGKALVGEAGVWATELVQGESSHPLSKGVARSSGDAEGVRCDIPDLGDGSAFLDEDTMPPQASLTDEEWREQEREMIQDEHERAMI</sequence>
<dbReference type="EMBL" id="KI396482">
    <property type="protein sequence ID" value="ERM97396.1"/>
    <property type="molecule type" value="Genomic_DNA"/>
</dbReference>
<feature type="region of interest" description="Disordered" evidence="1">
    <location>
        <begin position="235"/>
        <end position="257"/>
    </location>
</feature>
<evidence type="ECO:0008006" key="4">
    <source>
        <dbReference type="Google" id="ProtNLM"/>
    </source>
</evidence>
<dbReference type="HOGENOM" id="CLU_089452_0_0_1"/>
<name>W1NNN8_AMBTC</name>
<protein>
    <recommendedName>
        <fullName evidence="4">Aminotransferase-like plant mobile domain-containing protein</fullName>
    </recommendedName>
</protein>
<evidence type="ECO:0000256" key="1">
    <source>
        <dbReference type="SAM" id="MobiDB-lite"/>
    </source>
</evidence>
<dbReference type="Proteomes" id="UP000017836">
    <property type="component" value="Unassembled WGS sequence"/>
</dbReference>
<evidence type="ECO:0000313" key="3">
    <source>
        <dbReference type="Proteomes" id="UP000017836"/>
    </source>
</evidence>
<gene>
    <name evidence="2" type="ORF">AMTR_s00127p00099910</name>
</gene>
<dbReference type="Gramene" id="ERM97396">
    <property type="protein sequence ID" value="ERM97396"/>
    <property type="gene ID" value="AMTR_s00127p00099910"/>
</dbReference>
<organism evidence="2 3">
    <name type="scientific">Amborella trichopoda</name>
    <dbReference type="NCBI Taxonomy" id="13333"/>
    <lineage>
        <taxon>Eukaryota</taxon>
        <taxon>Viridiplantae</taxon>
        <taxon>Streptophyta</taxon>
        <taxon>Embryophyta</taxon>
        <taxon>Tracheophyta</taxon>
        <taxon>Spermatophyta</taxon>
        <taxon>Magnoliopsida</taxon>
        <taxon>Amborellales</taxon>
        <taxon>Amborellaceae</taxon>
        <taxon>Amborella</taxon>
    </lineage>
</organism>
<dbReference type="AlphaFoldDB" id="W1NNN8"/>
<evidence type="ECO:0000313" key="2">
    <source>
        <dbReference type="EMBL" id="ERM97396.1"/>
    </source>
</evidence>
<keyword evidence="3" id="KW-1185">Reference proteome</keyword>
<reference evidence="3" key="1">
    <citation type="journal article" date="2013" name="Science">
        <title>The Amborella genome and the evolution of flowering plants.</title>
        <authorList>
            <consortium name="Amborella Genome Project"/>
        </authorList>
    </citation>
    <scope>NUCLEOTIDE SEQUENCE [LARGE SCALE GENOMIC DNA]</scope>
</reference>
<accession>W1NNN8</accession>